<evidence type="ECO:0000313" key="2">
    <source>
        <dbReference type="Proteomes" id="UP001163324"/>
    </source>
</evidence>
<organism evidence="1 2">
    <name type="scientific">Trichothecium roseum</name>
    <dbReference type="NCBI Taxonomy" id="47278"/>
    <lineage>
        <taxon>Eukaryota</taxon>
        <taxon>Fungi</taxon>
        <taxon>Dikarya</taxon>
        <taxon>Ascomycota</taxon>
        <taxon>Pezizomycotina</taxon>
        <taxon>Sordariomycetes</taxon>
        <taxon>Hypocreomycetidae</taxon>
        <taxon>Hypocreales</taxon>
        <taxon>Hypocreales incertae sedis</taxon>
        <taxon>Trichothecium</taxon>
    </lineage>
</organism>
<gene>
    <name evidence="1" type="ORF">N3K66_004455</name>
</gene>
<dbReference type="EMBL" id="CM047943">
    <property type="protein sequence ID" value="KAI9900193.1"/>
    <property type="molecule type" value="Genomic_DNA"/>
</dbReference>
<comment type="caution">
    <text evidence="1">The sequence shown here is derived from an EMBL/GenBank/DDBJ whole genome shotgun (WGS) entry which is preliminary data.</text>
</comment>
<accession>A0ACC0V2Z4</accession>
<proteinExistence type="predicted"/>
<evidence type="ECO:0000313" key="1">
    <source>
        <dbReference type="EMBL" id="KAI9900193.1"/>
    </source>
</evidence>
<dbReference type="Proteomes" id="UP001163324">
    <property type="component" value="Chromosome 4"/>
</dbReference>
<reference evidence="1" key="1">
    <citation type="submission" date="2022-10" db="EMBL/GenBank/DDBJ databases">
        <title>Complete Genome of Trichothecium roseum strain YXFP-22015, a Plant Pathogen Isolated from Citrus.</title>
        <authorList>
            <person name="Wang Y."/>
            <person name="Zhu L."/>
        </authorList>
    </citation>
    <scope>NUCLEOTIDE SEQUENCE</scope>
    <source>
        <strain evidence="1">YXFP-22015</strain>
    </source>
</reference>
<keyword evidence="2" id="KW-1185">Reference proteome</keyword>
<name>A0ACC0V2Z4_9HYPO</name>
<protein>
    <submittedName>
        <fullName evidence="1">Uncharacterized protein</fullName>
    </submittedName>
</protein>
<sequence>MASLKEIMNIDEDYYGSDPVKRDKETGPTPSRDPNYSASGSTRATHFEPGFSLSSSAASPRGPLPSPSSHTAHTLAAERQTSSSSPTAFASADRRRSNTSTESMDSSHYYPQSQHGYLGSSSSAMRGYVPGPMPGESPVKLTPITGRVSRAKKGVPVHVCELCRPPKKFTRAEHLRRHQLSHEPPTLACEEPGCDKIFHRRDLLDRHRSRHEQEQSSRSGGGIQEGSYHTGPDGNMYHGGEPTDPGTDVDEVQSSSYQATWVAPQGGPHMTSTYPGEYYNIPRHDQMNLDEHASGMQATWSESSSTTSNSTSTFPTPSAPGHRSLMPASSYHQPEYTPSAMDMSMAPMSYEDDGALYTDYMSHTTVRCLSPPIAMAVAQTSETLVTLSAALPPNSLGNRGGCGGSLRTDMVVPGAVPAPFSRTVRELIPDYLRVYWNKVHPVYPIIHKAVFDRTSDAALNQIDLLRCSMAAIATQFLDDKYHRINGHALHSHTLEMLRIYTADASGEWTLPMMQTILLSEYYARFRGRLHGSQKPSPEFAQLYQMLVTQEGACPTTQNGYDMSTTWASWVSNESRRRLLAVCFLLDVSTRMYFEQPDAHPAILDYSSPATLPIPLTSSTKELWDADNYQTWSCLFRNAEPIRLIRTIELGRLASKDITNATACDAAVLLAAFSLQLSERQLLTKAPRLESIFHVERGVLLMANLFADSGPAHSHLALHYTPLHNLLSVSGNTWVFGTKVAQPGSFEQHKNILQEWYSSPNAVVALSHAARALSAFLEIESIGSTPDALISRAPWKDISDYWGVYVSALVCWAYGQGAPASSTGGDASKATAVWWIKTATHLRIEELQEWPERYDVRAVVCLARDVLARDCLGGRNLMFRDAVGVLKELTGGTRWL</sequence>